<reference evidence="1" key="1">
    <citation type="submission" date="2021-02" db="EMBL/GenBank/DDBJ databases">
        <authorList>
            <person name="Nowell W R."/>
        </authorList>
    </citation>
    <scope>NUCLEOTIDE SEQUENCE</scope>
</reference>
<organism evidence="1 2">
    <name type="scientific">Adineta steineri</name>
    <dbReference type="NCBI Taxonomy" id="433720"/>
    <lineage>
        <taxon>Eukaryota</taxon>
        <taxon>Metazoa</taxon>
        <taxon>Spiralia</taxon>
        <taxon>Gnathifera</taxon>
        <taxon>Rotifera</taxon>
        <taxon>Eurotatoria</taxon>
        <taxon>Bdelloidea</taxon>
        <taxon>Adinetida</taxon>
        <taxon>Adinetidae</taxon>
        <taxon>Adineta</taxon>
    </lineage>
</organism>
<dbReference type="Proteomes" id="UP000663891">
    <property type="component" value="Unassembled WGS sequence"/>
</dbReference>
<accession>A0A815SAN4</accession>
<name>A0A815SAN4_9BILA</name>
<dbReference type="EMBL" id="CAJNON010001828">
    <property type="protein sequence ID" value="CAF1487663.1"/>
    <property type="molecule type" value="Genomic_DNA"/>
</dbReference>
<sequence>MGPDDKGRSKREALAHLPLSSEPIVMAHSATTSHLRMQPQEEKNCLDNSMEYFRSRAELFGTEEAKGDVAAQLLNDAKQLYGKTRANNKHQTALKPADKQMF</sequence>
<comment type="caution">
    <text evidence="1">The sequence shown here is derived from an EMBL/GenBank/DDBJ whole genome shotgun (WGS) entry which is preliminary data.</text>
</comment>
<protein>
    <submittedName>
        <fullName evidence="1">Uncharacterized protein</fullName>
    </submittedName>
</protein>
<evidence type="ECO:0000313" key="1">
    <source>
        <dbReference type="EMBL" id="CAF1487663.1"/>
    </source>
</evidence>
<dbReference type="OrthoDB" id="10368154at2759"/>
<dbReference type="AlphaFoldDB" id="A0A815SAN4"/>
<proteinExistence type="predicted"/>
<evidence type="ECO:0000313" key="2">
    <source>
        <dbReference type="Proteomes" id="UP000663891"/>
    </source>
</evidence>
<gene>
    <name evidence="1" type="ORF">VCS650_LOCUS41524</name>
</gene>